<dbReference type="RefSeq" id="WP_110370113.1">
    <property type="nucleotide sequence ID" value="NZ_QJJX01000009.1"/>
</dbReference>
<dbReference type="Pfam" id="PF13460">
    <property type="entry name" value="NAD_binding_10"/>
    <property type="match status" value="1"/>
</dbReference>
<gene>
    <name evidence="2" type="ORF">EJ73_01037</name>
</gene>
<dbReference type="Proteomes" id="UP000248314">
    <property type="component" value="Unassembled WGS sequence"/>
</dbReference>
<dbReference type="PANTHER" id="PTHR14097:SF7">
    <property type="entry name" value="OXIDOREDUCTASE HTATIP2"/>
    <property type="match status" value="1"/>
</dbReference>
<dbReference type="STRING" id="1122991.GCA_000613445_02603"/>
<proteinExistence type="predicted"/>
<reference evidence="2 3" key="1">
    <citation type="submission" date="2018-05" db="EMBL/GenBank/DDBJ databases">
        <title>Genomic Encyclopedia of Type Strains, Phase I: the one thousand microbial genomes (KMG-I) project.</title>
        <authorList>
            <person name="Kyrpides N."/>
        </authorList>
    </citation>
    <scope>NUCLEOTIDE SEQUENCE [LARGE SCALE GENOMIC DNA]</scope>
    <source>
        <strain evidence="2 3">DSM 15611</strain>
    </source>
</reference>
<comment type="caution">
    <text evidence="2">The sequence shown here is derived from an EMBL/GenBank/DDBJ whole genome shotgun (WGS) entry which is preliminary data.</text>
</comment>
<dbReference type="InterPro" id="IPR016040">
    <property type="entry name" value="NAD(P)-bd_dom"/>
</dbReference>
<sequence>MKAIVIGATGAVGKDLVEQLLADESVEQVHIFVRRDPQLGTSAKLVTHVVDFNQPQAWQHLVQGDVLFSCMGTTLKAAGSQAAQYTVDYTYQFNFAEAAARNQVPALVLLSAAMANAQSRLFYTRIKGELEVAVAQLGFKQLCIVRPPSLIRKGTDRLNEKIANAVLSFFNALGLFKQQRPMPTHIVAQCMVAVAKNGCVGILEPAEIWAERDK</sequence>
<dbReference type="InterPro" id="IPR036291">
    <property type="entry name" value="NAD(P)-bd_dom_sf"/>
</dbReference>
<feature type="domain" description="NAD(P)-binding" evidence="1">
    <location>
        <begin position="7"/>
        <end position="118"/>
    </location>
</feature>
<protein>
    <submittedName>
        <fullName evidence="2">Putative NAD(P)-binding protein</fullName>
    </submittedName>
</protein>
<evidence type="ECO:0000259" key="1">
    <source>
        <dbReference type="Pfam" id="PF13460"/>
    </source>
</evidence>
<dbReference type="SUPFAM" id="SSF51735">
    <property type="entry name" value="NAD(P)-binding Rossmann-fold domains"/>
    <property type="match status" value="1"/>
</dbReference>
<organism evidence="2 3">
    <name type="scientific">Hoylesella shahii DSM 15611 = JCM 12083</name>
    <dbReference type="NCBI Taxonomy" id="1122991"/>
    <lineage>
        <taxon>Bacteria</taxon>
        <taxon>Pseudomonadati</taxon>
        <taxon>Bacteroidota</taxon>
        <taxon>Bacteroidia</taxon>
        <taxon>Bacteroidales</taxon>
        <taxon>Prevotellaceae</taxon>
        <taxon>Hoylesella</taxon>
    </lineage>
</organism>
<accession>A0A318HWG5</accession>
<evidence type="ECO:0000313" key="2">
    <source>
        <dbReference type="EMBL" id="PXX22764.1"/>
    </source>
</evidence>
<dbReference type="EMBL" id="QJJX01000009">
    <property type="protein sequence ID" value="PXX22764.1"/>
    <property type="molecule type" value="Genomic_DNA"/>
</dbReference>
<dbReference type="PANTHER" id="PTHR14097">
    <property type="entry name" value="OXIDOREDUCTASE HTATIP2"/>
    <property type="match status" value="1"/>
</dbReference>
<name>A0A318HWG5_9BACT</name>
<evidence type="ECO:0000313" key="3">
    <source>
        <dbReference type="Proteomes" id="UP000248314"/>
    </source>
</evidence>
<dbReference type="AlphaFoldDB" id="A0A318HWG5"/>
<dbReference type="Gene3D" id="3.40.50.720">
    <property type="entry name" value="NAD(P)-binding Rossmann-like Domain"/>
    <property type="match status" value="1"/>
</dbReference>
<keyword evidence="3" id="KW-1185">Reference proteome</keyword>